<dbReference type="PANTHER" id="PTHR43096">
    <property type="entry name" value="DNAJ HOMOLOG 1, MITOCHONDRIAL-RELATED"/>
    <property type="match status" value="1"/>
</dbReference>
<evidence type="ECO:0000256" key="7">
    <source>
        <dbReference type="ARBA" id="ARBA00067609"/>
    </source>
</evidence>
<evidence type="ECO:0000256" key="6">
    <source>
        <dbReference type="ARBA" id="ARBA00061004"/>
    </source>
</evidence>
<dbReference type="Proteomes" id="UP000177130">
    <property type="component" value="Unassembled WGS sequence"/>
</dbReference>
<feature type="domain" description="J" evidence="10">
    <location>
        <begin position="4"/>
        <end position="66"/>
    </location>
</feature>
<dbReference type="GO" id="GO:0005737">
    <property type="term" value="C:cytoplasm"/>
    <property type="evidence" value="ECO:0007669"/>
    <property type="project" value="UniProtKB-SubCell"/>
</dbReference>
<evidence type="ECO:0000256" key="4">
    <source>
        <dbReference type="ARBA" id="ARBA00022833"/>
    </source>
</evidence>
<evidence type="ECO:0000313" key="13">
    <source>
        <dbReference type="Proteomes" id="UP000177130"/>
    </source>
</evidence>
<evidence type="ECO:0000256" key="5">
    <source>
        <dbReference type="ARBA" id="ARBA00023186"/>
    </source>
</evidence>
<dbReference type="PROSITE" id="PS00636">
    <property type="entry name" value="DNAJ_1"/>
    <property type="match status" value="1"/>
</dbReference>
<keyword evidence="8" id="KW-0346">Stress response</keyword>
<dbReference type="GO" id="GO:0009408">
    <property type="term" value="P:response to heat"/>
    <property type="evidence" value="ECO:0007669"/>
    <property type="project" value="InterPro"/>
</dbReference>
<dbReference type="InterPro" id="IPR036869">
    <property type="entry name" value="J_dom_sf"/>
</dbReference>
<dbReference type="CDD" id="cd06257">
    <property type="entry name" value="DnaJ"/>
    <property type="match status" value="1"/>
</dbReference>
<comment type="function">
    <text evidence="8">Participates actively in the response to hyperosmotic and heat shock by preventing the aggregation of stress-denatured proteins and by disaggregating proteins, also in an autonomous, DnaK-independent fashion. Unfolded proteins bind initially to DnaJ; upon interaction with the DnaJ-bound protein, DnaK hydrolyzes its bound ATP, resulting in the formation of a stable complex. GrpE releases ADP from DnaK; ATP binding to DnaK triggers the release of the substrate protein, thus completing the reaction cycle. Several rounds of ATP-dependent interactions between DnaJ, DnaK and GrpE are required for fully efficient folding. Also involved, together with DnaK and GrpE, in the DNA replication of plasmids through activation of initiation proteins.</text>
</comment>
<feature type="domain" description="CR-type" evidence="11">
    <location>
        <begin position="150"/>
        <end position="232"/>
    </location>
</feature>
<dbReference type="InterPro" id="IPR008971">
    <property type="entry name" value="HSP40/DnaJ_pept-bd"/>
</dbReference>
<evidence type="ECO:0000256" key="2">
    <source>
        <dbReference type="ARBA" id="ARBA00022737"/>
    </source>
</evidence>
<feature type="binding site" evidence="8">
    <location>
        <position position="180"/>
    </location>
    <ligand>
        <name>Zn(2+)</name>
        <dbReference type="ChEBI" id="CHEBI:29105"/>
        <label>2</label>
    </ligand>
</feature>
<dbReference type="FunFam" id="2.60.260.20:FF:000013">
    <property type="entry name" value="DnaJ subfamily B member 11"/>
    <property type="match status" value="1"/>
</dbReference>
<dbReference type="InterPro" id="IPR036410">
    <property type="entry name" value="HSP_DnaJ_Cys-rich_dom_sf"/>
</dbReference>
<dbReference type="Pfam" id="PF00684">
    <property type="entry name" value="DnaJ_CXXCXGXG"/>
    <property type="match status" value="1"/>
</dbReference>
<evidence type="ECO:0000256" key="3">
    <source>
        <dbReference type="ARBA" id="ARBA00022771"/>
    </source>
</evidence>
<dbReference type="GO" id="GO:0031072">
    <property type="term" value="F:heat shock protein binding"/>
    <property type="evidence" value="ECO:0007669"/>
    <property type="project" value="InterPro"/>
</dbReference>
<evidence type="ECO:0000256" key="8">
    <source>
        <dbReference type="HAMAP-Rule" id="MF_01152"/>
    </source>
</evidence>
<sequence>MSKDYYESLGVPKNASKEDIKKAFRVLAHKYHPDKKGGDEKKFKEVNEAYSVLSDDKKRAEYDAYGRVFSGNGGPGQNAGFDPSSGFSGFEGFDFSNFAQGFGGEGGAGFDFGVGDIFGDIFGGGRGSRVRRGRDISIDIELSFAESVFGTERRVLIRKSIACSHCHGDGGEPGTSMKTCPVCNGKGKIRETKRSFIGSFTSVHNCEECGATGKVPEKKCSVCQGAGIVRKEKEIVVKIPAGIENGEMIRLGGEGEMVAKGTPGDLYVKIHVKKHSQITKDGPNLSMDLPVKLSSALLGDEYNVSTLDGDIKIKIPEGIKHGEILRVKGKGVPVDRYHRGDLLIRIKIDLPAKLSKEAKKLVEELKKEGV</sequence>
<dbReference type="Pfam" id="PF01556">
    <property type="entry name" value="DnaJ_C"/>
    <property type="match status" value="1"/>
</dbReference>
<dbReference type="CDD" id="cd10747">
    <property type="entry name" value="DnaJ_C"/>
    <property type="match status" value="1"/>
</dbReference>
<feature type="binding site" evidence="8">
    <location>
        <position position="209"/>
    </location>
    <ligand>
        <name>Zn(2+)</name>
        <dbReference type="ChEBI" id="CHEBI:29105"/>
        <label>2</label>
    </ligand>
</feature>
<comment type="domain">
    <text evidence="8">The J domain is necessary and sufficient to stimulate DnaK ATPase activity. Zinc center 1 plays an important role in the autonomous, DnaK-independent chaperone activity of DnaJ. Zinc center 2 is essential for interaction with DnaK and for DnaJ activity.</text>
</comment>
<dbReference type="PROSITE" id="PS51188">
    <property type="entry name" value="ZF_CR"/>
    <property type="match status" value="1"/>
</dbReference>
<dbReference type="STRING" id="1802306.A3C72_00200"/>
<dbReference type="SUPFAM" id="SSF57938">
    <property type="entry name" value="DnaJ/Hsp40 cysteine-rich domain"/>
    <property type="match status" value="1"/>
</dbReference>
<dbReference type="Gene3D" id="2.10.230.10">
    <property type="entry name" value="Heat shock protein DnaJ, cysteine-rich domain"/>
    <property type="match status" value="1"/>
</dbReference>
<feature type="binding site" evidence="8">
    <location>
        <position position="183"/>
    </location>
    <ligand>
        <name>Zn(2+)</name>
        <dbReference type="ChEBI" id="CHEBI:29105"/>
        <label>2</label>
    </ligand>
</feature>
<comment type="subunit">
    <text evidence="8">Homodimer.</text>
</comment>
<comment type="subcellular location">
    <subcellularLocation>
        <location evidence="8">Cytoplasm</location>
    </subcellularLocation>
</comment>
<comment type="caution">
    <text evidence="12">The sequence shown here is derived from an EMBL/GenBank/DDBJ whole genome shotgun (WGS) entry which is preliminary data.</text>
</comment>
<dbReference type="PANTHER" id="PTHR43096:SF52">
    <property type="entry name" value="DNAJ HOMOLOG 1, MITOCHONDRIAL-RELATED"/>
    <property type="match status" value="1"/>
</dbReference>
<comment type="cofactor">
    <cofactor evidence="8">
        <name>Zn(2+)</name>
        <dbReference type="ChEBI" id="CHEBI:29105"/>
    </cofactor>
    <text evidence="8">Binds 2 Zn(2+) ions per monomer.</text>
</comment>
<dbReference type="Gene3D" id="2.60.260.20">
    <property type="entry name" value="Urease metallochaperone UreE, N-terminal domain"/>
    <property type="match status" value="2"/>
</dbReference>
<dbReference type="PROSITE" id="PS50076">
    <property type="entry name" value="DNAJ_2"/>
    <property type="match status" value="1"/>
</dbReference>
<dbReference type="SMART" id="SM00271">
    <property type="entry name" value="DnaJ"/>
    <property type="match status" value="1"/>
</dbReference>
<evidence type="ECO:0000259" key="10">
    <source>
        <dbReference type="PROSITE" id="PS50076"/>
    </source>
</evidence>
<accession>A0A1G2MF96</accession>
<dbReference type="Gene3D" id="1.10.287.110">
    <property type="entry name" value="DnaJ domain"/>
    <property type="match status" value="1"/>
</dbReference>
<proteinExistence type="inferred from homology"/>
<keyword evidence="8" id="KW-0963">Cytoplasm</keyword>
<feature type="binding site" evidence="8">
    <location>
        <position position="223"/>
    </location>
    <ligand>
        <name>Zn(2+)</name>
        <dbReference type="ChEBI" id="CHEBI:29105"/>
        <label>1</label>
    </ligand>
</feature>
<dbReference type="NCBIfam" id="NF008035">
    <property type="entry name" value="PRK10767.1"/>
    <property type="match status" value="1"/>
</dbReference>
<dbReference type="GO" id="GO:0042026">
    <property type="term" value="P:protein refolding"/>
    <property type="evidence" value="ECO:0007669"/>
    <property type="project" value="TreeGrafter"/>
</dbReference>
<dbReference type="FunFam" id="2.10.230.10:FF:000002">
    <property type="entry name" value="Molecular chaperone DnaJ"/>
    <property type="match status" value="1"/>
</dbReference>
<dbReference type="AlphaFoldDB" id="A0A1G2MF96"/>
<evidence type="ECO:0000256" key="1">
    <source>
        <dbReference type="ARBA" id="ARBA00022723"/>
    </source>
</evidence>
<dbReference type="SUPFAM" id="SSF49493">
    <property type="entry name" value="HSP40/DnaJ peptide-binding domain"/>
    <property type="match status" value="2"/>
</dbReference>
<feature type="zinc finger region" description="CR-type" evidence="9">
    <location>
        <begin position="150"/>
        <end position="232"/>
    </location>
</feature>
<dbReference type="HAMAP" id="MF_01152">
    <property type="entry name" value="DnaJ"/>
    <property type="match status" value="1"/>
</dbReference>
<dbReference type="InterPro" id="IPR002939">
    <property type="entry name" value="DnaJ_C"/>
</dbReference>
<evidence type="ECO:0000313" key="12">
    <source>
        <dbReference type="EMBL" id="OHA22503.1"/>
    </source>
</evidence>
<name>A0A1G2MF96_9BACT</name>
<keyword evidence="1 8" id="KW-0479">Metal-binding</keyword>
<keyword evidence="3 8" id="KW-0863">Zinc-finger</keyword>
<reference evidence="12 13" key="1">
    <citation type="journal article" date="2016" name="Nat. Commun.">
        <title>Thousands of microbial genomes shed light on interconnected biogeochemical processes in an aquifer system.</title>
        <authorList>
            <person name="Anantharaman K."/>
            <person name="Brown C.T."/>
            <person name="Hug L.A."/>
            <person name="Sharon I."/>
            <person name="Castelle C.J."/>
            <person name="Probst A.J."/>
            <person name="Thomas B.C."/>
            <person name="Singh A."/>
            <person name="Wilkins M.J."/>
            <person name="Karaoz U."/>
            <person name="Brodie E.L."/>
            <person name="Williams K.H."/>
            <person name="Hubbard S.S."/>
            <person name="Banfield J.F."/>
        </authorList>
    </citation>
    <scope>NUCLEOTIDE SEQUENCE [LARGE SCALE GENOMIC DNA]</scope>
</reference>
<keyword evidence="2 8" id="KW-0677">Repeat</keyword>
<dbReference type="NCBIfam" id="TIGR02349">
    <property type="entry name" value="DnaJ_bact"/>
    <property type="match status" value="1"/>
</dbReference>
<feature type="binding site" evidence="8">
    <location>
        <position position="220"/>
    </location>
    <ligand>
        <name>Zn(2+)</name>
        <dbReference type="ChEBI" id="CHEBI:29105"/>
        <label>1</label>
    </ligand>
</feature>
<dbReference type="GO" id="GO:0006260">
    <property type="term" value="P:DNA replication"/>
    <property type="evidence" value="ECO:0007669"/>
    <property type="project" value="UniProtKB-KW"/>
</dbReference>
<evidence type="ECO:0000259" key="11">
    <source>
        <dbReference type="PROSITE" id="PS51188"/>
    </source>
</evidence>
<evidence type="ECO:0000256" key="9">
    <source>
        <dbReference type="PROSITE-ProRule" id="PRU00546"/>
    </source>
</evidence>
<keyword evidence="8" id="KW-0235">DNA replication</keyword>
<feature type="binding site" evidence="8">
    <location>
        <position position="206"/>
    </location>
    <ligand>
        <name>Zn(2+)</name>
        <dbReference type="ChEBI" id="CHEBI:29105"/>
        <label>2</label>
    </ligand>
</feature>
<dbReference type="GO" id="GO:0005524">
    <property type="term" value="F:ATP binding"/>
    <property type="evidence" value="ECO:0007669"/>
    <property type="project" value="InterPro"/>
</dbReference>
<feature type="binding site" evidence="8">
    <location>
        <position position="163"/>
    </location>
    <ligand>
        <name>Zn(2+)</name>
        <dbReference type="ChEBI" id="CHEBI:29105"/>
        <label>1</label>
    </ligand>
</feature>
<organism evidence="12 13">
    <name type="scientific">Candidatus Taylorbacteria bacterium RIFCSPHIGHO2_02_FULL_43_32b</name>
    <dbReference type="NCBI Taxonomy" id="1802306"/>
    <lineage>
        <taxon>Bacteria</taxon>
        <taxon>Candidatus Tayloriibacteriota</taxon>
    </lineage>
</organism>
<dbReference type="GO" id="GO:0051082">
    <property type="term" value="F:unfolded protein binding"/>
    <property type="evidence" value="ECO:0007669"/>
    <property type="project" value="UniProtKB-UniRule"/>
</dbReference>
<dbReference type="InterPro" id="IPR001305">
    <property type="entry name" value="HSP_DnaJ_Cys-rich_dom"/>
</dbReference>
<dbReference type="InterPro" id="IPR018253">
    <property type="entry name" value="DnaJ_domain_CS"/>
</dbReference>
<comment type="caution">
    <text evidence="8">Lacks conserved residue(s) required for the propagation of feature annotation.</text>
</comment>
<keyword evidence="4 8" id="KW-0862">Zinc</keyword>
<dbReference type="InterPro" id="IPR001623">
    <property type="entry name" value="DnaJ_domain"/>
</dbReference>
<dbReference type="Pfam" id="PF00226">
    <property type="entry name" value="DnaJ"/>
    <property type="match status" value="1"/>
</dbReference>
<dbReference type="PRINTS" id="PR00625">
    <property type="entry name" value="JDOMAIN"/>
</dbReference>
<keyword evidence="5 8" id="KW-0143">Chaperone</keyword>
<dbReference type="InterPro" id="IPR012724">
    <property type="entry name" value="DnaJ"/>
</dbReference>
<gene>
    <name evidence="8" type="primary">dnaJ</name>
    <name evidence="12" type="ORF">A3C72_00200</name>
</gene>
<dbReference type="SUPFAM" id="SSF46565">
    <property type="entry name" value="Chaperone J-domain"/>
    <property type="match status" value="1"/>
</dbReference>
<dbReference type="CDD" id="cd10719">
    <property type="entry name" value="DnaJ_zf"/>
    <property type="match status" value="1"/>
</dbReference>
<comment type="similarity">
    <text evidence="6 8">Belongs to the DnaJ family.</text>
</comment>
<dbReference type="EMBL" id="MHRK01000052">
    <property type="protein sequence ID" value="OHA22503.1"/>
    <property type="molecule type" value="Genomic_DNA"/>
</dbReference>
<dbReference type="GO" id="GO:0008270">
    <property type="term" value="F:zinc ion binding"/>
    <property type="evidence" value="ECO:0007669"/>
    <property type="project" value="UniProtKB-UniRule"/>
</dbReference>
<feature type="binding site" evidence="8">
    <location>
        <position position="166"/>
    </location>
    <ligand>
        <name>Zn(2+)</name>
        <dbReference type="ChEBI" id="CHEBI:29105"/>
        <label>1</label>
    </ligand>
</feature>
<protein>
    <recommendedName>
        <fullName evidence="7 8">Chaperone protein DnaJ</fullName>
    </recommendedName>
</protein>